<feature type="domain" description="Response regulatory" evidence="6">
    <location>
        <begin position="521"/>
        <end position="632"/>
    </location>
</feature>
<evidence type="ECO:0000256" key="1">
    <source>
        <dbReference type="ARBA" id="ARBA00000085"/>
    </source>
</evidence>
<dbReference type="PROSITE" id="PS50112">
    <property type="entry name" value="PAS"/>
    <property type="match status" value="2"/>
</dbReference>
<evidence type="ECO:0000259" key="6">
    <source>
        <dbReference type="PROSITE" id="PS50110"/>
    </source>
</evidence>
<keyword evidence="3 4" id="KW-0597">Phosphoprotein</keyword>
<dbReference type="NCBIfam" id="TIGR00229">
    <property type="entry name" value="sensory_box"/>
    <property type="match status" value="2"/>
</dbReference>
<evidence type="ECO:0000256" key="4">
    <source>
        <dbReference type="PROSITE-ProRule" id="PRU00169"/>
    </source>
</evidence>
<dbReference type="SMART" id="SM00387">
    <property type="entry name" value="HATPase_c"/>
    <property type="match status" value="1"/>
</dbReference>
<dbReference type="Gene3D" id="3.30.565.10">
    <property type="entry name" value="Histidine kinase-like ATPase, C-terminal domain"/>
    <property type="match status" value="1"/>
</dbReference>
<dbReference type="InterPro" id="IPR001610">
    <property type="entry name" value="PAC"/>
</dbReference>
<gene>
    <name evidence="9" type="ORF">RKE40_14520</name>
</gene>
<dbReference type="InterPro" id="IPR036890">
    <property type="entry name" value="HATPase_C_sf"/>
</dbReference>
<evidence type="ECO:0000256" key="3">
    <source>
        <dbReference type="ARBA" id="ARBA00022553"/>
    </source>
</evidence>
<evidence type="ECO:0000259" key="7">
    <source>
        <dbReference type="PROSITE" id="PS50112"/>
    </source>
</evidence>
<protein>
    <recommendedName>
        <fullName evidence="2">histidine kinase</fullName>
        <ecNumber evidence="2">2.7.13.3</ecNumber>
    </recommendedName>
</protein>
<evidence type="ECO:0000313" key="10">
    <source>
        <dbReference type="Proteomes" id="UP001254257"/>
    </source>
</evidence>
<reference evidence="9 10" key="1">
    <citation type="submission" date="2023-09" db="EMBL/GenBank/DDBJ databases">
        <title>Whole genome shotgun sequencing (WGS) of Bosea sp. ZW T0_25, isolated from stored onions (Allium cepa).</title>
        <authorList>
            <person name="Stoll D.A."/>
            <person name="Huch M."/>
        </authorList>
    </citation>
    <scope>NUCLEOTIDE SEQUENCE [LARGE SCALE GENOMIC DNA]</scope>
    <source>
        <strain evidence="9 10">ZW T0_25</strain>
    </source>
</reference>
<feature type="domain" description="PAS" evidence="7">
    <location>
        <begin position="130"/>
        <end position="203"/>
    </location>
</feature>
<keyword evidence="10" id="KW-1185">Reference proteome</keyword>
<dbReference type="InterPro" id="IPR003661">
    <property type="entry name" value="HisK_dim/P_dom"/>
</dbReference>
<evidence type="ECO:0000256" key="2">
    <source>
        <dbReference type="ARBA" id="ARBA00012438"/>
    </source>
</evidence>
<dbReference type="Gene3D" id="1.10.287.130">
    <property type="match status" value="1"/>
</dbReference>
<name>A0ABU3S8J2_9HYPH</name>
<dbReference type="InterPro" id="IPR000700">
    <property type="entry name" value="PAS-assoc_C"/>
</dbReference>
<dbReference type="SMART" id="SM00388">
    <property type="entry name" value="HisKA"/>
    <property type="match status" value="1"/>
</dbReference>
<sequence length="640" mass="70286">MSDRYRLLVESVTDYAIYLLTPDGRVASWNPGARRFKGYDDTEIIGQSFENFYTPEDRASGLPQRALRTAEREGRFEAEGWRVRKDGTQFWAHVIIDPIFNPESRGVLGYAKITRDLTERREAELALKRSEEQFRLLVQGVTDYAIYMLDKEGRVTNWNLGAERIKGYRREEIVGRHFSIFYTPEDRANGEPAKALATAFHTGSFEKEGWRLRKDGRPFWAHVVIDPIRDDSGEIIGFAKITRDLTDRRKVQEELEKSQQALLQAQKIEAIGQLTGGIAHDFNNLLTAVVGSLELVSRQISDPRQASLIENAMSGAKRGVLLTQRMLAFARKQELALQAVPLDALITSLKDLLQRSIGPLVRIETDFPASLPPARADQNQLETALLNLVLNARDAMPDGGVVRMAGRCETVASSNSHGLAAGDYLRISISDSGTGMDAGTLDRAIEPFFTTKGVGKGTGLGLSMVHGMAEQSGGRLAISSLEGRGTTVEIWLPAARQADSAEAHRLPMPSEPAEKPAERLKVLAVDDDALVLMNTVALLEDLGHEVVEASSAKEALALLSNGERFDLLITDHAMPEITGAQLIAAVSTSWPALPIILATGYAELPRDIPSSVARLSKPFWQADLEKVLAAVTASRIQDAA</sequence>
<dbReference type="Pfam" id="PF02518">
    <property type="entry name" value="HATPase_c"/>
    <property type="match status" value="1"/>
</dbReference>
<dbReference type="SUPFAM" id="SSF47384">
    <property type="entry name" value="Homodimeric domain of signal transducing histidine kinase"/>
    <property type="match status" value="1"/>
</dbReference>
<proteinExistence type="predicted"/>
<dbReference type="InterPro" id="IPR005467">
    <property type="entry name" value="His_kinase_dom"/>
</dbReference>
<dbReference type="SMART" id="SM00086">
    <property type="entry name" value="PAC"/>
    <property type="match status" value="2"/>
</dbReference>
<feature type="modified residue" description="4-aspartylphosphate" evidence="4">
    <location>
        <position position="571"/>
    </location>
</feature>
<dbReference type="Gene3D" id="3.40.50.2300">
    <property type="match status" value="1"/>
</dbReference>
<dbReference type="RefSeq" id="WP_316018946.1">
    <property type="nucleotide sequence ID" value="NZ_JAWDID010000020.1"/>
</dbReference>
<dbReference type="InterPro" id="IPR004358">
    <property type="entry name" value="Sig_transdc_His_kin-like_C"/>
</dbReference>
<dbReference type="InterPro" id="IPR000014">
    <property type="entry name" value="PAS"/>
</dbReference>
<feature type="domain" description="Histidine kinase" evidence="5">
    <location>
        <begin position="277"/>
        <end position="496"/>
    </location>
</feature>
<dbReference type="SMART" id="SM00448">
    <property type="entry name" value="REC"/>
    <property type="match status" value="1"/>
</dbReference>
<evidence type="ECO:0000313" key="9">
    <source>
        <dbReference type="EMBL" id="MDU0341110.1"/>
    </source>
</evidence>
<dbReference type="InterPro" id="IPR001789">
    <property type="entry name" value="Sig_transdc_resp-reg_receiver"/>
</dbReference>
<dbReference type="Gene3D" id="3.30.450.20">
    <property type="entry name" value="PAS domain"/>
    <property type="match status" value="2"/>
</dbReference>
<dbReference type="PRINTS" id="PR00344">
    <property type="entry name" value="BCTRLSENSOR"/>
</dbReference>
<evidence type="ECO:0000259" key="8">
    <source>
        <dbReference type="PROSITE" id="PS50113"/>
    </source>
</evidence>
<dbReference type="SUPFAM" id="SSF55785">
    <property type="entry name" value="PYP-like sensor domain (PAS domain)"/>
    <property type="match status" value="2"/>
</dbReference>
<dbReference type="InterPro" id="IPR003594">
    <property type="entry name" value="HATPase_dom"/>
</dbReference>
<evidence type="ECO:0000259" key="5">
    <source>
        <dbReference type="PROSITE" id="PS50109"/>
    </source>
</evidence>
<accession>A0ABU3S8J2</accession>
<feature type="domain" description="PAC" evidence="8">
    <location>
        <begin position="76"/>
        <end position="129"/>
    </location>
</feature>
<feature type="domain" description="PAS" evidence="7">
    <location>
        <begin position="1"/>
        <end position="74"/>
    </location>
</feature>
<dbReference type="SMART" id="SM00091">
    <property type="entry name" value="PAS"/>
    <property type="match status" value="2"/>
</dbReference>
<dbReference type="CDD" id="cd00130">
    <property type="entry name" value="PAS"/>
    <property type="match status" value="2"/>
</dbReference>
<dbReference type="PANTHER" id="PTHR43065:SF49">
    <property type="entry name" value="HISTIDINE KINASE"/>
    <property type="match status" value="1"/>
</dbReference>
<dbReference type="SUPFAM" id="SSF52172">
    <property type="entry name" value="CheY-like"/>
    <property type="match status" value="1"/>
</dbReference>
<dbReference type="Proteomes" id="UP001254257">
    <property type="component" value="Unassembled WGS sequence"/>
</dbReference>
<comment type="catalytic activity">
    <reaction evidence="1">
        <text>ATP + protein L-histidine = ADP + protein N-phospho-L-histidine.</text>
        <dbReference type="EC" id="2.7.13.3"/>
    </reaction>
</comment>
<dbReference type="EC" id="2.7.13.3" evidence="2"/>
<dbReference type="PROSITE" id="PS50110">
    <property type="entry name" value="RESPONSE_REGULATORY"/>
    <property type="match status" value="1"/>
</dbReference>
<organism evidence="9 10">
    <name type="scientific">Bosea rubneri</name>
    <dbReference type="NCBI Taxonomy" id="3075434"/>
    <lineage>
        <taxon>Bacteria</taxon>
        <taxon>Pseudomonadati</taxon>
        <taxon>Pseudomonadota</taxon>
        <taxon>Alphaproteobacteria</taxon>
        <taxon>Hyphomicrobiales</taxon>
        <taxon>Boseaceae</taxon>
        <taxon>Bosea</taxon>
    </lineage>
</organism>
<dbReference type="EMBL" id="JAWDID010000020">
    <property type="protein sequence ID" value="MDU0341110.1"/>
    <property type="molecule type" value="Genomic_DNA"/>
</dbReference>
<dbReference type="InterPro" id="IPR035965">
    <property type="entry name" value="PAS-like_dom_sf"/>
</dbReference>
<dbReference type="Pfam" id="PF00072">
    <property type="entry name" value="Response_reg"/>
    <property type="match status" value="1"/>
</dbReference>
<dbReference type="CDD" id="cd00082">
    <property type="entry name" value="HisKA"/>
    <property type="match status" value="1"/>
</dbReference>
<feature type="domain" description="PAC" evidence="8">
    <location>
        <begin position="205"/>
        <end position="257"/>
    </location>
</feature>
<dbReference type="PANTHER" id="PTHR43065">
    <property type="entry name" value="SENSOR HISTIDINE KINASE"/>
    <property type="match status" value="1"/>
</dbReference>
<dbReference type="PROSITE" id="PS50113">
    <property type="entry name" value="PAC"/>
    <property type="match status" value="2"/>
</dbReference>
<dbReference type="Pfam" id="PF00512">
    <property type="entry name" value="HisKA"/>
    <property type="match status" value="1"/>
</dbReference>
<dbReference type="SUPFAM" id="SSF55874">
    <property type="entry name" value="ATPase domain of HSP90 chaperone/DNA topoisomerase II/histidine kinase"/>
    <property type="match status" value="1"/>
</dbReference>
<dbReference type="Pfam" id="PF13426">
    <property type="entry name" value="PAS_9"/>
    <property type="match status" value="2"/>
</dbReference>
<dbReference type="InterPro" id="IPR011006">
    <property type="entry name" value="CheY-like_superfamily"/>
</dbReference>
<comment type="caution">
    <text evidence="9">The sequence shown here is derived from an EMBL/GenBank/DDBJ whole genome shotgun (WGS) entry which is preliminary data.</text>
</comment>
<dbReference type="InterPro" id="IPR036097">
    <property type="entry name" value="HisK_dim/P_sf"/>
</dbReference>
<dbReference type="PROSITE" id="PS50109">
    <property type="entry name" value="HIS_KIN"/>
    <property type="match status" value="1"/>
</dbReference>